<reference evidence="20 21" key="1">
    <citation type="submission" date="2019-03" db="EMBL/GenBank/DDBJ databases">
        <title>Draft genome of Gammaproteobacteria bacterium LSUCC0057, a member of the SAR92 clade.</title>
        <authorList>
            <person name="Lanclos V.C."/>
            <person name="Doiron C."/>
            <person name="Henson M.W."/>
            <person name="Thrash J.C."/>
        </authorList>
    </citation>
    <scope>NUCLEOTIDE SEQUENCE [LARGE SCALE GENOMIC DNA]</scope>
    <source>
        <strain evidence="20 21">LSUCC0057</strain>
    </source>
</reference>
<keyword evidence="13 19" id="KW-1133">Transmembrane helix</keyword>
<feature type="transmembrane region" description="Helical" evidence="19">
    <location>
        <begin position="90"/>
        <end position="109"/>
    </location>
</feature>
<evidence type="ECO:0000256" key="10">
    <source>
        <dbReference type="ARBA" id="ARBA00022679"/>
    </source>
</evidence>
<keyword evidence="21" id="KW-1185">Reference proteome</keyword>
<evidence type="ECO:0000256" key="1">
    <source>
        <dbReference type="ARBA" id="ARBA00001698"/>
    </source>
</evidence>
<keyword evidence="8" id="KW-1003">Cell membrane</keyword>
<comment type="pathway">
    <text evidence="3 18">Phospholipid metabolism; CDP-diacylglycerol biosynthesis; CDP-diacylglycerol from sn-glycerol 3-phosphate: step 3/3.</text>
</comment>
<evidence type="ECO:0000256" key="9">
    <source>
        <dbReference type="ARBA" id="ARBA00022516"/>
    </source>
</evidence>
<organism evidence="20 21">
    <name type="scientific">Gammaproteobacteria bacterium LSUCC0057</name>
    <dbReference type="NCBI Taxonomy" id="2559237"/>
    <lineage>
        <taxon>Bacteria</taxon>
        <taxon>Pseudomonadati</taxon>
        <taxon>Pseudomonadota</taxon>
        <taxon>Gammaproteobacteria</taxon>
        <taxon>Cellvibrionales</taxon>
        <taxon>Porticoccaceae</taxon>
        <taxon>SAR92 clade</taxon>
    </lineage>
</organism>
<feature type="transmembrane region" description="Helical" evidence="19">
    <location>
        <begin position="150"/>
        <end position="170"/>
    </location>
</feature>
<evidence type="ECO:0000256" key="14">
    <source>
        <dbReference type="ARBA" id="ARBA00023098"/>
    </source>
</evidence>
<evidence type="ECO:0000256" key="11">
    <source>
        <dbReference type="ARBA" id="ARBA00022692"/>
    </source>
</evidence>
<evidence type="ECO:0000256" key="2">
    <source>
        <dbReference type="ARBA" id="ARBA00004651"/>
    </source>
</evidence>
<comment type="caution">
    <text evidence="20">The sequence shown here is derived from an EMBL/GenBank/DDBJ whole genome shotgun (WGS) entry which is preliminary data.</text>
</comment>
<comment type="pathway">
    <text evidence="4">Lipid metabolism.</text>
</comment>
<evidence type="ECO:0000313" key="21">
    <source>
        <dbReference type="Proteomes" id="UP000298133"/>
    </source>
</evidence>
<comment type="catalytic activity">
    <reaction evidence="1 18">
        <text>a 1,2-diacyl-sn-glycero-3-phosphate + CTP + H(+) = a CDP-1,2-diacyl-sn-glycerol + diphosphate</text>
        <dbReference type="Rhea" id="RHEA:16229"/>
        <dbReference type="ChEBI" id="CHEBI:15378"/>
        <dbReference type="ChEBI" id="CHEBI:33019"/>
        <dbReference type="ChEBI" id="CHEBI:37563"/>
        <dbReference type="ChEBI" id="CHEBI:58332"/>
        <dbReference type="ChEBI" id="CHEBI:58608"/>
        <dbReference type="EC" id="2.7.7.41"/>
    </reaction>
</comment>
<keyword evidence="12 18" id="KW-0548">Nucleotidyltransferase</keyword>
<comment type="similarity">
    <text evidence="5 18">Belongs to the CDS family.</text>
</comment>
<keyword evidence="17" id="KW-1208">Phospholipid metabolism</keyword>
<evidence type="ECO:0000256" key="3">
    <source>
        <dbReference type="ARBA" id="ARBA00005119"/>
    </source>
</evidence>
<dbReference type="GO" id="GO:0004605">
    <property type="term" value="F:phosphatidate cytidylyltransferase activity"/>
    <property type="evidence" value="ECO:0007669"/>
    <property type="project" value="UniProtKB-EC"/>
</dbReference>
<dbReference type="EC" id="2.7.7.41" evidence="6 18"/>
<evidence type="ECO:0000256" key="7">
    <source>
        <dbReference type="ARBA" id="ARBA00019373"/>
    </source>
</evidence>
<feature type="transmembrane region" description="Helical" evidence="19">
    <location>
        <begin position="262"/>
        <end position="280"/>
    </location>
</feature>
<evidence type="ECO:0000313" key="20">
    <source>
        <dbReference type="EMBL" id="TFH68874.1"/>
    </source>
</evidence>
<feature type="transmembrane region" description="Helical" evidence="19">
    <location>
        <begin position="190"/>
        <end position="209"/>
    </location>
</feature>
<evidence type="ECO:0000256" key="18">
    <source>
        <dbReference type="RuleBase" id="RU003938"/>
    </source>
</evidence>
<dbReference type="EMBL" id="SPIA01000001">
    <property type="protein sequence ID" value="TFH68874.1"/>
    <property type="molecule type" value="Genomic_DNA"/>
</dbReference>
<keyword evidence="9" id="KW-0444">Lipid biosynthesis</keyword>
<evidence type="ECO:0000256" key="4">
    <source>
        <dbReference type="ARBA" id="ARBA00005189"/>
    </source>
</evidence>
<evidence type="ECO:0000256" key="5">
    <source>
        <dbReference type="ARBA" id="ARBA00010185"/>
    </source>
</evidence>
<evidence type="ECO:0000256" key="15">
    <source>
        <dbReference type="ARBA" id="ARBA00023136"/>
    </source>
</evidence>
<proteinExistence type="inferred from homology"/>
<feature type="transmembrane region" description="Helical" evidence="19">
    <location>
        <begin position="216"/>
        <end position="233"/>
    </location>
</feature>
<feature type="transmembrane region" description="Helical" evidence="19">
    <location>
        <begin position="121"/>
        <end position="143"/>
    </location>
</feature>
<protein>
    <recommendedName>
        <fullName evidence="7 18">Phosphatidate cytidylyltransferase</fullName>
        <ecNumber evidence="6 18">2.7.7.41</ecNumber>
    </recommendedName>
</protein>
<keyword evidence="14" id="KW-0443">Lipid metabolism</keyword>
<evidence type="ECO:0000256" key="6">
    <source>
        <dbReference type="ARBA" id="ARBA00012487"/>
    </source>
</evidence>
<dbReference type="PANTHER" id="PTHR46382:SF1">
    <property type="entry name" value="PHOSPHATIDATE CYTIDYLYLTRANSFERASE"/>
    <property type="match status" value="1"/>
</dbReference>
<evidence type="ECO:0000256" key="12">
    <source>
        <dbReference type="ARBA" id="ARBA00022695"/>
    </source>
</evidence>
<dbReference type="AlphaFoldDB" id="A0A4Y8UMB9"/>
<evidence type="ECO:0000256" key="16">
    <source>
        <dbReference type="ARBA" id="ARBA00023209"/>
    </source>
</evidence>
<dbReference type="PROSITE" id="PS01315">
    <property type="entry name" value="CDS"/>
    <property type="match status" value="1"/>
</dbReference>
<comment type="subcellular location">
    <subcellularLocation>
        <location evidence="2">Cell membrane</location>
        <topology evidence="2">Multi-pass membrane protein</topology>
    </subcellularLocation>
</comment>
<dbReference type="GO" id="GO:0005886">
    <property type="term" value="C:plasma membrane"/>
    <property type="evidence" value="ECO:0007669"/>
    <property type="project" value="UniProtKB-SubCell"/>
</dbReference>
<dbReference type="Proteomes" id="UP000298133">
    <property type="component" value="Unassembled WGS sequence"/>
</dbReference>
<feature type="transmembrane region" description="Helical" evidence="19">
    <location>
        <begin position="56"/>
        <end position="78"/>
    </location>
</feature>
<accession>A0A4Y8UMB9</accession>
<dbReference type="InterPro" id="IPR000374">
    <property type="entry name" value="PC_trans"/>
</dbReference>
<keyword evidence="15 19" id="KW-0472">Membrane</keyword>
<dbReference type="Pfam" id="PF01148">
    <property type="entry name" value="CTP_transf_1"/>
    <property type="match status" value="1"/>
</dbReference>
<evidence type="ECO:0000256" key="13">
    <source>
        <dbReference type="ARBA" id="ARBA00022989"/>
    </source>
</evidence>
<keyword evidence="11 18" id="KW-0812">Transmembrane</keyword>
<keyword evidence="16" id="KW-0594">Phospholipid biosynthesis</keyword>
<keyword evidence="10 18" id="KW-0808">Transferase</keyword>
<name>A0A4Y8UMB9_9GAMM</name>
<sequence length="281" mass="30087">MLLQRVVTALVLAAGLLAGLFLLTPVHFTWALLPLVLVAGDEWCRLAGWSRGAVRALFALALLLLLAALSQWLQLGWFGGDFSGADGARITQLMAATLALWALLLLWIQGYPSSALLWSRWPVMAVVGLLLLAATWLAISFIVHLPAGQWWLLLAILSVACADIGGYFFGRWLGVHKLAPVISPGKTWQGYGGGLVANLLLALLVAYGIGLPLLKMLVLLLVVAAAAPVGDLFESMLKRHRGIKDSGAILPGHGGVLDRIDAQMIGLPLFYLLLIILELAP</sequence>
<dbReference type="PANTHER" id="PTHR46382">
    <property type="entry name" value="PHOSPHATIDATE CYTIDYLYLTRANSFERASE"/>
    <property type="match status" value="1"/>
</dbReference>
<dbReference type="OrthoDB" id="9799199at2"/>
<dbReference type="UniPathway" id="UPA00557">
    <property type="reaction ID" value="UER00614"/>
</dbReference>
<evidence type="ECO:0000256" key="17">
    <source>
        <dbReference type="ARBA" id="ARBA00023264"/>
    </source>
</evidence>
<gene>
    <name evidence="20" type="ORF">E3W66_02675</name>
</gene>
<dbReference type="GO" id="GO:0016024">
    <property type="term" value="P:CDP-diacylglycerol biosynthetic process"/>
    <property type="evidence" value="ECO:0007669"/>
    <property type="project" value="UniProtKB-UniPathway"/>
</dbReference>
<evidence type="ECO:0000256" key="19">
    <source>
        <dbReference type="SAM" id="Phobius"/>
    </source>
</evidence>
<evidence type="ECO:0000256" key="8">
    <source>
        <dbReference type="ARBA" id="ARBA00022475"/>
    </source>
</evidence>